<sequence length="705" mass="79994">MPVSDLLSLHPAGVPASRGHLMALADRSRTQARPRAYMRSEEVEPLRVPHPPSSSPPRRRPSFLLRRLAASSHGFSNPEALAVGARAGAPLSSSRPQGGGADIGICPKTHTAAVSLMETAPSEDDLFATTLYTQGDDDPSAITCESDPELKSKKKLFTKLPKMPSRSPYSTQLYSKKATVWPSLHGTGSEYLESAAVKNRRLRSQKQDIGMSSPLKSDVDIGHMQAGFSRTPEYLKEILGTKNPKHSRSSSNGYIPGNPNYKEKEDMYDEIIELKKTIQAQKIERQQMKTKIRRLEEVINRKDKQIEKLLNCFKGSEMVQALSEKMNNNGWVANGLKQKNLNLQLCKERHETINKFQTDINSTTLEEMKIAVETCSEEVHRLQHFLEKSEAMRKNTESRETQKHLKALNAAVLRLSRTIKNLQTENRRLKEDLDHVLCISPSNETENYSEWSKPRLVKRISELENKISAMENARMPSADTNESEVFAPLCSTYEDLDHPVSQQVDSVEECHRLQGQVKKLQRDKRALRSFLLSKDMEIQNLTQKLGKLEPKEEEVKSQMAEDEVEKDLKFSLQGKDHQRREEAARIIQKYWKKYKDKQDITDLDKAIITLEAAFRGHLGRQKQLRKKRTREANSHNRNSCRSSMSNSSSSSSGFKEKDEMLPFIQSVFKAHLPHEEQLVESILHEKGDSAVQSPEKKPVLAGTQR</sequence>
<feature type="compositionally biased region" description="Basic and acidic residues" evidence="3">
    <location>
        <begin position="679"/>
        <end position="698"/>
    </location>
</feature>
<proteinExistence type="predicted"/>
<reference evidence="4" key="1">
    <citation type="submission" date="2020-03" db="EMBL/GenBank/DDBJ databases">
        <title>Melopsittacus undulatus (budgerigar) genome, bMelUnd1, maternal haplotype with Z.</title>
        <authorList>
            <person name="Gedman G."/>
            <person name="Mountcastle J."/>
            <person name="Haase B."/>
            <person name="Formenti G."/>
            <person name="Wright T."/>
            <person name="Apodaca J."/>
            <person name="Pelan S."/>
            <person name="Chow W."/>
            <person name="Rhie A."/>
            <person name="Howe K."/>
            <person name="Fedrigo O."/>
            <person name="Jarvis E.D."/>
        </authorList>
    </citation>
    <scope>NUCLEOTIDE SEQUENCE [LARGE SCALE GENOMIC DNA]</scope>
</reference>
<evidence type="ECO:0000256" key="2">
    <source>
        <dbReference type="SAM" id="Coils"/>
    </source>
</evidence>
<keyword evidence="1" id="KW-0677">Repeat</keyword>
<organism evidence="4 5">
    <name type="scientific">Melopsittacus undulatus</name>
    <name type="common">Budgerigar</name>
    <name type="synonym">Psittacus undulatus</name>
    <dbReference type="NCBI Taxonomy" id="13146"/>
    <lineage>
        <taxon>Eukaryota</taxon>
        <taxon>Metazoa</taxon>
        <taxon>Chordata</taxon>
        <taxon>Craniata</taxon>
        <taxon>Vertebrata</taxon>
        <taxon>Euteleostomi</taxon>
        <taxon>Archelosauria</taxon>
        <taxon>Archosauria</taxon>
        <taxon>Dinosauria</taxon>
        <taxon>Saurischia</taxon>
        <taxon>Theropoda</taxon>
        <taxon>Coelurosauria</taxon>
        <taxon>Aves</taxon>
        <taxon>Neognathae</taxon>
        <taxon>Neoaves</taxon>
        <taxon>Telluraves</taxon>
        <taxon>Australaves</taxon>
        <taxon>Psittaciformes</taxon>
        <taxon>Psittaculidae</taxon>
        <taxon>Melopsittacus</taxon>
    </lineage>
</organism>
<dbReference type="PROSITE" id="PS50096">
    <property type="entry name" value="IQ"/>
    <property type="match status" value="1"/>
</dbReference>
<evidence type="ECO:0000256" key="1">
    <source>
        <dbReference type="ARBA" id="ARBA00022737"/>
    </source>
</evidence>
<dbReference type="Gene3D" id="1.20.5.190">
    <property type="match status" value="1"/>
</dbReference>
<feature type="region of interest" description="Disordered" evidence="3">
    <location>
        <begin position="20"/>
        <end position="60"/>
    </location>
</feature>
<gene>
    <name evidence="4" type="primary">LOC101879119</name>
</gene>
<dbReference type="AlphaFoldDB" id="A0A8C6J359"/>
<evidence type="ECO:0000256" key="3">
    <source>
        <dbReference type="SAM" id="MobiDB-lite"/>
    </source>
</evidence>
<feature type="region of interest" description="Disordered" evidence="3">
    <location>
        <begin position="679"/>
        <end position="705"/>
    </location>
</feature>
<feature type="compositionally biased region" description="Basic residues" evidence="3">
    <location>
        <begin position="619"/>
        <end position="629"/>
    </location>
</feature>
<reference evidence="4" key="3">
    <citation type="submission" date="2025-09" db="UniProtKB">
        <authorList>
            <consortium name="Ensembl"/>
        </authorList>
    </citation>
    <scope>IDENTIFICATION</scope>
</reference>
<feature type="coiled-coil region" evidence="2">
    <location>
        <begin position="264"/>
        <end position="312"/>
    </location>
</feature>
<evidence type="ECO:0000313" key="5">
    <source>
        <dbReference type="Proteomes" id="UP000694405"/>
    </source>
</evidence>
<accession>A0A8V5H8V6</accession>
<name>A0A8C6J359_MELUD</name>
<keyword evidence="2" id="KW-0175">Coiled coil</keyword>
<feature type="compositionally biased region" description="Basic and acidic residues" evidence="3">
    <location>
        <begin position="38"/>
        <end position="47"/>
    </location>
</feature>
<accession>A0A8C6J359</accession>
<feature type="coiled-coil region" evidence="2">
    <location>
        <begin position="405"/>
        <end position="473"/>
    </location>
</feature>
<dbReference type="Ensembl" id="ENSMUNT00000006483.2">
    <property type="protein sequence ID" value="ENSMUNP00000005594.2"/>
    <property type="gene ID" value="ENSMUNG00000004580.2"/>
</dbReference>
<dbReference type="PANTHER" id="PTHR22590:SF3">
    <property type="entry name" value="IQ DOMAIN-CONTAINING PROTEIN E"/>
    <property type="match status" value="1"/>
</dbReference>
<dbReference type="PANTHER" id="PTHR22590">
    <property type="entry name" value="MYOSIN MOTOR DOMAIN-CONTAINING PROTEIN"/>
    <property type="match status" value="1"/>
</dbReference>
<feature type="region of interest" description="Disordered" evidence="3">
    <location>
        <begin position="619"/>
        <end position="656"/>
    </location>
</feature>
<evidence type="ECO:0000313" key="4">
    <source>
        <dbReference type="Ensembl" id="ENSMUNP00000005594.2"/>
    </source>
</evidence>
<protein>
    <submittedName>
        <fullName evidence="4">Uncharacterized protein</fullName>
    </submittedName>
</protein>
<dbReference type="Proteomes" id="UP000694405">
    <property type="component" value="Chromosome 8"/>
</dbReference>
<reference evidence="4" key="2">
    <citation type="submission" date="2025-08" db="UniProtKB">
        <authorList>
            <consortium name="Ensembl"/>
        </authorList>
    </citation>
    <scope>IDENTIFICATION</scope>
</reference>
<dbReference type="InterPro" id="IPR052318">
    <property type="entry name" value="CellDiv_DevSignal_Domain"/>
</dbReference>
<feature type="compositionally biased region" description="Low complexity" evidence="3">
    <location>
        <begin position="635"/>
        <end position="652"/>
    </location>
</feature>
<keyword evidence="5" id="KW-1185">Reference proteome</keyword>